<dbReference type="InterPro" id="IPR011006">
    <property type="entry name" value="CheY-like_superfamily"/>
</dbReference>
<feature type="region of interest" description="Disordered" evidence="1">
    <location>
        <begin position="371"/>
        <end position="390"/>
    </location>
</feature>
<evidence type="ECO:0000259" key="2">
    <source>
        <dbReference type="PROSITE" id="PS51832"/>
    </source>
</evidence>
<dbReference type="InterPro" id="IPR003607">
    <property type="entry name" value="HD/PDEase_dom"/>
</dbReference>
<dbReference type="PANTHER" id="PTHR45228">
    <property type="entry name" value="CYCLIC DI-GMP PHOSPHODIESTERASE TM_0186-RELATED"/>
    <property type="match status" value="1"/>
</dbReference>
<proteinExistence type="predicted"/>
<dbReference type="EMBL" id="PSNX01000004">
    <property type="protein sequence ID" value="PPE66907.1"/>
    <property type="molecule type" value="Genomic_DNA"/>
</dbReference>
<dbReference type="InterPro" id="IPR052020">
    <property type="entry name" value="Cyclic_di-GMP/3'3'-cGAMP_PDE"/>
</dbReference>
<evidence type="ECO:0000256" key="1">
    <source>
        <dbReference type="SAM" id="MobiDB-lite"/>
    </source>
</evidence>
<evidence type="ECO:0000313" key="4">
    <source>
        <dbReference type="Proteomes" id="UP000238605"/>
    </source>
</evidence>
<gene>
    <name evidence="3" type="ORF">C1704_05445</name>
</gene>
<sequence>MNEPQHPRPCVAVVGDAGGLWQMVRDWLAPHARVQWPGEGPADLVLVDATGMAGQERLMAACQSPQWRRVPLVALADEGAQSQVDAWLAQGVADVIQPPWSERRVIARLLPRLQLQQVSALLREGSRQFDAELQRRTRETAHERDALLWTLALMAERRDNETARHLLRMQGYVRVLGRSWRRVTGRAGELDDHRLELLVRATPLHDLGKLEIPRRLLRKPGRLTPEEFAIVKTHTTRGHELLARAQAQLGEPCELIAMAQEVALTHLERWDGSGYPRGLAGDAIPLAGRLVSLATVYDALISRRSYKEPLPHDAAVAVIAGCRGSHFDPEVVTAFEQVHDSFREVAQLHADDEAEMKQLFQDSERQQLEGWWPAGGAAGDPTLRASRGAG</sequence>
<dbReference type="SUPFAM" id="SSF52172">
    <property type="entry name" value="CheY-like"/>
    <property type="match status" value="1"/>
</dbReference>
<evidence type="ECO:0000313" key="3">
    <source>
        <dbReference type="EMBL" id="PPE66907.1"/>
    </source>
</evidence>
<organism evidence="3 4">
    <name type="scientific">Caldimonas caldifontis</name>
    <dbReference type="NCBI Taxonomy" id="1452508"/>
    <lineage>
        <taxon>Bacteria</taxon>
        <taxon>Pseudomonadati</taxon>
        <taxon>Pseudomonadota</taxon>
        <taxon>Betaproteobacteria</taxon>
        <taxon>Burkholderiales</taxon>
        <taxon>Sphaerotilaceae</taxon>
        <taxon>Caldimonas</taxon>
    </lineage>
</organism>
<dbReference type="SUPFAM" id="SSF109604">
    <property type="entry name" value="HD-domain/PDEase-like"/>
    <property type="match status" value="1"/>
</dbReference>
<dbReference type="Proteomes" id="UP000238605">
    <property type="component" value="Unassembled WGS sequence"/>
</dbReference>
<dbReference type="PANTHER" id="PTHR45228:SF5">
    <property type="entry name" value="CYCLIC DI-GMP PHOSPHODIESTERASE VC_1348-RELATED"/>
    <property type="match status" value="1"/>
</dbReference>
<dbReference type="CDD" id="cd00077">
    <property type="entry name" value="HDc"/>
    <property type="match status" value="1"/>
</dbReference>
<dbReference type="AlphaFoldDB" id="A0A2S5SWF6"/>
<keyword evidence="4" id="KW-1185">Reference proteome</keyword>
<accession>A0A2S5SWF6</accession>
<reference evidence="3 4" key="1">
    <citation type="submission" date="2018-02" db="EMBL/GenBank/DDBJ databases">
        <title>Reclassifiation of [Polyangium] brachysporum DSM 7029 as Guopingzhaonella breviflexa gen. nov., sp. nov., a member of the family Comamonadaceae.</title>
        <authorList>
            <person name="Tang B."/>
        </authorList>
    </citation>
    <scope>NUCLEOTIDE SEQUENCE [LARGE SCALE GENOMIC DNA]</scope>
    <source>
        <strain evidence="3 4">BCRC 80649</strain>
    </source>
</reference>
<dbReference type="RefSeq" id="WP_104301734.1">
    <property type="nucleotide sequence ID" value="NZ_PSNX01000004.1"/>
</dbReference>
<feature type="domain" description="HD-GYP" evidence="2">
    <location>
        <begin position="140"/>
        <end position="351"/>
    </location>
</feature>
<comment type="caution">
    <text evidence="3">The sequence shown here is derived from an EMBL/GenBank/DDBJ whole genome shotgun (WGS) entry which is preliminary data.</text>
</comment>
<dbReference type="SMART" id="SM00471">
    <property type="entry name" value="HDc"/>
    <property type="match status" value="1"/>
</dbReference>
<dbReference type="OrthoDB" id="9763857at2"/>
<protein>
    <submittedName>
        <fullName evidence="3">Two-component system response regulator</fullName>
    </submittedName>
</protein>
<dbReference type="GO" id="GO:0008081">
    <property type="term" value="F:phosphoric diester hydrolase activity"/>
    <property type="evidence" value="ECO:0007669"/>
    <property type="project" value="UniProtKB-ARBA"/>
</dbReference>
<dbReference type="Pfam" id="PF13487">
    <property type="entry name" value="HD_5"/>
    <property type="match status" value="1"/>
</dbReference>
<dbReference type="Gene3D" id="1.10.3210.10">
    <property type="entry name" value="Hypothetical protein af1432"/>
    <property type="match status" value="1"/>
</dbReference>
<dbReference type="PROSITE" id="PS51832">
    <property type="entry name" value="HD_GYP"/>
    <property type="match status" value="1"/>
</dbReference>
<dbReference type="InterPro" id="IPR037522">
    <property type="entry name" value="HD_GYP_dom"/>
</dbReference>
<name>A0A2S5SWF6_9BURK</name>